<reference evidence="2 3" key="1">
    <citation type="submission" date="2020-10" db="EMBL/GenBank/DDBJ databases">
        <title>Thermofilum lucidum 3507LT sp. nov. a novel member of Thermofilaceae family isolated from Chile hot spring, and proposal of description order Thermofilales.</title>
        <authorList>
            <person name="Zayulina K.S."/>
            <person name="Elcheninov A.G."/>
            <person name="Toshchakov S.V."/>
            <person name="Kublanov I.V."/>
        </authorList>
    </citation>
    <scope>NUCLEOTIDE SEQUENCE [LARGE SCALE GENOMIC DNA]</scope>
    <source>
        <strain evidence="2 3">3507LT</strain>
    </source>
</reference>
<sequence>MNMRAAVSSIIGYIAAAMFNSILLVIKETNKSVFDWLKATFGHHWLGHGILTIAVFVLVTLLAWYAIRRYEPTDRDIGRLAILVVVFTALSVIIIAGFYAIEVMGH</sequence>
<proteinExistence type="predicted"/>
<dbReference type="KEGG" id="thel:IG193_00550"/>
<keyword evidence="1" id="KW-1133">Transmembrane helix</keyword>
<keyword evidence="1" id="KW-0472">Membrane</keyword>
<feature type="transmembrane region" description="Helical" evidence="1">
    <location>
        <begin position="46"/>
        <end position="67"/>
    </location>
</feature>
<feature type="transmembrane region" description="Helical" evidence="1">
    <location>
        <begin position="79"/>
        <end position="101"/>
    </location>
</feature>
<keyword evidence="1" id="KW-0812">Transmembrane</keyword>
<organism evidence="2 3">
    <name type="scientific">Infirmifilum lucidum</name>
    <dbReference type="NCBI Taxonomy" id="2776706"/>
    <lineage>
        <taxon>Archaea</taxon>
        <taxon>Thermoproteota</taxon>
        <taxon>Thermoprotei</taxon>
        <taxon>Thermofilales</taxon>
        <taxon>Thermofilaceae</taxon>
        <taxon>Infirmifilum</taxon>
    </lineage>
</organism>
<protein>
    <submittedName>
        <fullName evidence="2">Uncharacterized protein</fullName>
    </submittedName>
</protein>
<accession>A0A7L9FK15</accession>
<dbReference type="Proteomes" id="UP000594121">
    <property type="component" value="Chromosome"/>
</dbReference>
<evidence type="ECO:0000313" key="3">
    <source>
        <dbReference type="Proteomes" id="UP000594121"/>
    </source>
</evidence>
<dbReference type="InParanoid" id="A0A7L9FK15"/>
<dbReference type="EMBL" id="CP062310">
    <property type="protein sequence ID" value="QOJ79722.1"/>
    <property type="molecule type" value="Genomic_DNA"/>
</dbReference>
<gene>
    <name evidence="2" type="ORF">IG193_00550</name>
</gene>
<evidence type="ECO:0000256" key="1">
    <source>
        <dbReference type="SAM" id="Phobius"/>
    </source>
</evidence>
<name>A0A7L9FK15_9CREN</name>
<evidence type="ECO:0000313" key="2">
    <source>
        <dbReference type="EMBL" id="QOJ79722.1"/>
    </source>
</evidence>
<dbReference type="AlphaFoldDB" id="A0A7L9FK15"/>
<feature type="transmembrane region" description="Helical" evidence="1">
    <location>
        <begin position="7"/>
        <end position="26"/>
    </location>
</feature>
<keyword evidence="3" id="KW-1185">Reference proteome</keyword>